<accession>A0A9K3D881</accession>
<proteinExistence type="predicted"/>
<evidence type="ECO:0000256" key="1">
    <source>
        <dbReference type="SAM" id="MobiDB-lite"/>
    </source>
</evidence>
<dbReference type="Proteomes" id="UP000265618">
    <property type="component" value="Unassembled WGS sequence"/>
</dbReference>
<evidence type="ECO:0000313" key="2">
    <source>
        <dbReference type="EMBL" id="GIQ90037.1"/>
    </source>
</evidence>
<name>A0A9K3D881_9EUKA</name>
<reference evidence="2 3" key="1">
    <citation type="journal article" date="2018" name="PLoS ONE">
        <title>The draft genome of Kipferlia bialata reveals reductive genome evolution in fornicate parasites.</title>
        <authorList>
            <person name="Tanifuji G."/>
            <person name="Takabayashi S."/>
            <person name="Kume K."/>
            <person name="Takagi M."/>
            <person name="Nakayama T."/>
            <person name="Kamikawa R."/>
            <person name="Inagaki Y."/>
            <person name="Hashimoto T."/>
        </authorList>
    </citation>
    <scope>NUCLEOTIDE SEQUENCE [LARGE SCALE GENOMIC DNA]</scope>
    <source>
        <strain evidence="2">NY0173</strain>
    </source>
</reference>
<feature type="non-terminal residue" evidence="2">
    <location>
        <position position="376"/>
    </location>
</feature>
<keyword evidence="3" id="KW-1185">Reference proteome</keyword>
<organism evidence="2 3">
    <name type="scientific">Kipferlia bialata</name>
    <dbReference type="NCBI Taxonomy" id="797122"/>
    <lineage>
        <taxon>Eukaryota</taxon>
        <taxon>Metamonada</taxon>
        <taxon>Carpediemonas-like organisms</taxon>
        <taxon>Kipferlia</taxon>
    </lineage>
</organism>
<dbReference type="EMBL" id="BDIP01005699">
    <property type="protein sequence ID" value="GIQ90037.1"/>
    <property type="molecule type" value="Genomic_DNA"/>
</dbReference>
<gene>
    <name evidence="2" type="ORF">KIPB_012681</name>
</gene>
<comment type="caution">
    <text evidence="2">The sequence shown here is derived from an EMBL/GenBank/DDBJ whole genome shotgun (WGS) entry which is preliminary data.</text>
</comment>
<feature type="compositionally biased region" description="Low complexity" evidence="1">
    <location>
        <begin position="236"/>
        <end position="246"/>
    </location>
</feature>
<feature type="region of interest" description="Disordered" evidence="1">
    <location>
        <begin position="356"/>
        <end position="376"/>
    </location>
</feature>
<feature type="region of interest" description="Disordered" evidence="1">
    <location>
        <begin position="176"/>
        <end position="262"/>
    </location>
</feature>
<feature type="non-terminal residue" evidence="2">
    <location>
        <position position="1"/>
    </location>
</feature>
<protein>
    <submittedName>
        <fullName evidence="2">Uncharacterized protein</fullName>
    </submittedName>
</protein>
<feature type="compositionally biased region" description="Basic and acidic residues" evidence="1">
    <location>
        <begin position="247"/>
        <end position="258"/>
    </location>
</feature>
<evidence type="ECO:0000313" key="3">
    <source>
        <dbReference type="Proteomes" id="UP000265618"/>
    </source>
</evidence>
<feature type="compositionally biased region" description="Basic and acidic residues" evidence="1">
    <location>
        <begin position="176"/>
        <end position="219"/>
    </location>
</feature>
<sequence>FALESSRFKALTKLDRQDEDRSMVPLPSEVFVDLSSAVQHTKAVIVEVQRLPRQQGGPALSHLAPLEQDLSSLVSRLSILAAGGDSYREGDAVGTDGAMGLASKLVEAEREGERVAEALAERERELETLRARLTETQDRLEASLSLTPVVGEKQVQRERELEAEVAELQTRLAREAREREREVRQIGDDARASQQEREREREDLRADAERWRLEAERLARQVPSDPTVRSPPSTLSASMAKDSPSSSDREREREREAEVNTLKNSLNEVTAELDRSALSLAEAEAHLASETQRHTAMQDRYAALLSQHQQDTASLVALQNQIDRHEQAVRDAKVAQGERERELADTTASLEREVQGLTAEVEAGRGREAELTQEAE</sequence>
<dbReference type="AlphaFoldDB" id="A0A9K3D881"/>